<name>A0AAD5I9C0_ACENE</name>
<dbReference type="Pfam" id="PF01554">
    <property type="entry name" value="MatE"/>
    <property type="match status" value="1"/>
</dbReference>
<sequence>MQIAEELISLGKIACDIIIISLISQFKSIISMLFLGYLGDIELAGGSLSAGVANITGYSIVKGLAMGMEPICSQAYGAQKLTVFRQIYKKTLRLILVAGELEVLALTSAALPIVGICELGNSPQTASCGILTGSARPRSGACINFVLST</sequence>
<reference evidence="2" key="2">
    <citation type="submission" date="2023-02" db="EMBL/GenBank/DDBJ databases">
        <authorList>
            <person name="Swenson N.G."/>
            <person name="Wegrzyn J.L."/>
            <person name="Mcevoy S.L."/>
        </authorList>
    </citation>
    <scope>NUCLEOTIDE SEQUENCE</scope>
    <source>
        <strain evidence="2">91603</strain>
        <tissue evidence="2">Leaf</tissue>
    </source>
</reference>
<evidence type="ECO:0000313" key="2">
    <source>
        <dbReference type="EMBL" id="KAI9156412.1"/>
    </source>
</evidence>
<evidence type="ECO:0000313" key="3">
    <source>
        <dbReference type="Proteomes" id="UP001064489"/>
    </source>
</evidence>
<dbReference type="GO" id="GO:0016020">
    <property type="term" value="C:membrane"/>
    <property type="evidence" value="ECO:0007669"/>
    <property type="project" value="InterPro"/>
</dbReference>
<accession>A0AAD5I9C0</accession>
<dbReference type="InterPro" id="IPR002528">
    <property type="entry name" value="MATE_fam"/>
</dbReference>
<dbReference type="EMBL" id="JAJSOW010000107">
    <property type="protein sequence ID" value="KAI9156412.1"/>
    <property type="molecule type" value="Genomic_DNA"/>
</dbReference>
<dbReference type="GO" id="GO:0015297">
    <property type="term" value="F:antiporter activity"/>
    <property type="evidence" value="ECO:0007669"/>
    <property type="project" value="InterPro"/>
</dbReference>
<dbReference type="Proteomes" id="UP001064489">
    <property type="component" value="Chromosome 12"/>
</dbReference>
<protein>
    <submittedName>
        <fullName evidence="2">Uncharacterized protein</fullName>
    </submittedName>
</protein>
<dbReference type="PANTHER" id="PTHR11206">
    <property type="entry name" value="MULTIDRUG RESISTANCE PROTEIN"/>
    <property type="match status" value="1"/>
</dbReference>
<organism evidence="2 3">
    <name type="scientific">Acer negundo</name>
    <name type="common">Box elder</name>
    <dbReference type="NCBI Taxonomy" id="4023"/>
    <lineage>
        <taxon>Eukaryota</taxon>
        <taxon>Viridiplantae</taxon>
        <taxon>Streptophyta</taxon>
        <taxon>Embryophyta</taxon>
        <taxon>Tracheophyta</taxon>
        <taxon>Spermatophyta</taxon>
        <taxon>Magnoliopsida</taxon>
        <taxon>eudicotyledons</taxon>
        <taxon>Gunneridae</taxon>
        <taxon>Pentapetalae</taxon>
        <taxon>rosids</taxon>
        <taxon>malvids</taxon>
        <taxon>Sapindales</taxon>
        <taxon>Sapindaceae</taxon>
        <taxon>Hippocastanoideae</taxon>
        <taxon>Acereae</taxon>
        <taxon>Acer</taxon>
    </lineage>
</organism>
<dbReference type="AlphaFoldDB" id="A0AAD5I9C0"/>
<dbReference type="GO" id="GO:0042910">
    <property type="term" value="F:xenobiotic transmembrane transporter activity"/>
    <property type="evidence" value="ECO:0007669"/>
    <property type="project" value="InterPro"/>
</dbReference>
<gene>
    <name evidence="2" type="ORF">LWI28_005929</name>
</gene>
<comment type="similarity">
    <text evidence="1">Belongs to the multi antimicrobial extrusion (MATE) (TC 2.A.66.1) family.</text>
</comment>
<proteinExistence type="inferred from homology"/>
<evidence type="ECO:0000256" key="1">
    <source>
        <dbReference type="ARBA" id="ARBA00010199"/>
    </source>
</evidence>
<comment type="caution">
    <text evidence="2">The sequence shown here is derived from an EMBL/GenBank/DDBJ whole genome shotgun (WGS) entry which is preliminary data.</text>
</comment>
<keyword evidence="3" id="KW-1185">Reference proteome</keyword>
<reference evidence="2" key="1">
    <citation type="journal article" date="2022" name="Plant J.">
        <title>Strategies of tolerance reflected in two North American maple genomes.</title>
        <authorList>
            <person name="McEvoy S.L."/>
            <person name="Sezen U.U."/>
            <person name="Trouern-Trend A."/>
            <person name="McMahon S.M."/>
            <person name="Schaberg P.G."/>
            <person name="Yang J."/>
            <person name="Wegrzyn J.L."/>
            <person name="Swenson N.G."/>
        </authorList>
    </citation>
    <scope>NUCLEOTIDE SEQUENCE</scope>
    <source>
        <strain evidence="2">91603</strain>
    </source>
</reference>